<feature type="transmembrane region" description="Helical" evidence="1">
    <location>
        <begin position="21"/>
        <end position="40"/>
    </location>
</feature>
<keyword evidence="1" id="KW-0472">Membrane</keyword>
<feature type="transmembrane region" description="Helical" evidence="1">
    <location>
        <begin position="70"/>
        <end position="89"/>
    </location>
</feature>
<organism evidence="2 3">
    <name type="scientific">Pseudooceanicola marinus</name>
    <dbReference type="NCBI Taxonomy" id="396013"/>
    <lineage>
        <taxon>Bacteria</taxon>
        <taxon>Pseudomonadati</taxon>
        <taxon>Pseudomonadota</taxon>
        <taxon>Alphaproteobacteria</taxon>
        <taxon>Rhodobacterales</taxon>
        <taxon>Paracoccaceae</taxon>
        <taxon>Pseudooceanicola</taxon>
    </lineage>
</organism>
<evidence type="ECO:0000313" key="3">
    <source>
        <dbReference type="Proteomes" id="UP000193963"/>
    </source>
</evidence>
<dbReference type="RefSeq" id="WP_085888085.1">
    <property type="nucleotide sequence ID" value="NZ_FWFN01000004.1"/>
</dbReference>
<name>A0A1X6Z9R7_9RHOB</name>
<reference evidence="3" key="1">
    <citation type="submission" date="2017-03" db="EMBL/GenBank/DDBJ databases">
        <authorList>
            <person name="Rodrigo-Torres L."/>
            <person name="Arahal R.D."/>
            <person name="Lucena T."/>
        </authorList>
    </citation>
    <scope>NUCLEOTIDE SEQUENCE [LARGE SCALE GENOMIC DNA]</scope>
    <source>
        <strain evidence="3">CECT 7751</strain>
    </source>
</reference>
<dbReference type="OrthoDB" id="9786302at2"/>
<proteinExistence type="predicted"/>
<dbReference type="InterPro" id="IPR018729">
    <property type="entry name" value="DUF2269_transmembrane"/>
</dbReference>
<accession>A0A1X6Z9R7</accession>
<gene>
    <name evidence="2" type="ORF">PSM7751_02054</name>
</gene>
<sequence length="94" mass="10568">MGSLVVAADLWADPLGPMVKVLPGLTLYVVVGLFWLPVVWMQIRMRDLARLAAEEGAPLPTQYHWLFRRWFGFGFPAFAAVLGIVWLMLNTPVV</sequence>
<keyword evidence="1" id="KW-0812">Transmembrane</keyword>
<dbReference type="Proteomes" id="UP000193963">
    <property type="component" value="Unassembled WGS sequence"/>
</dbReference>
<dbReference type="Pfam" id="PF10027">
    <property type="entry name" value="DUF2269"/>
    <property type="match status" value="1"/>
</dbReference>
<dbReference type="AlphaFoldDB" id="A0A1X6Z9R7"/>
<keyword evidence="3" id="KW-1185">Reference proteome</keyword>
<evidence type="ECO:0000256" key="1">
    <source>
        <dbReference type="SAM" id="Phobius"/>
    </source>
</evidence>
<protein>
    <recommendedName>
        <fullName evidence="4">DUF2269 domain-containing protein</fullName>
    </recommendedName>
</protein>
<dbReference type="EMBL" id="FWFN01000004">
    <property type="protein sequence ID" value="SLN44794.1"/>
    <property type="molecule type" value="Genomic_DNA"/>
</dbReference>
<evidence type="ECO:0008006" key="4">
    <source>
        <dbReference type="Google" id="ProtNLM"/>
    </source>
</evidence>
<keyword evidence="1" id="KW-1133">Transmembrane helix</keyword>
<evidence type="ECO:0000313" key="2">
    <source>
        <dbReference type="EMBL" id="SLN44794.1"/>
    </source>
</evidence>